<name>A0A8J7YUS5_9ARCH</name>
<dbReference type="EMBL" id="JAHEAC010000117">
    <property type="protein sequence ID" value="MBX8644887.1"/>
    <property type="molecule type" value="Genomic_DNA"/>
</dbReference>
<dbReference type="InterPro" id="IPR003847">
    <property type="entry name" value="Put_antitoxin"/>
</dbReference>
<comment type="caution">
    <text evidence="2">The sequence shown here is derived from an EMBL/GenBank/DDBJ whole genome shotgun (WGS) entry which is preliminary data.</text>
</comment>
<reference evidence="2" key="1">
    <citation type="submission" date="2021-05" db="EMBL/GenBank/DDBJ databases">
        <title>Genomic insights into ecological role and evolution of a novel Thermoplasmata order Candidatus Sysuiplasmatales.</title>
        <authorList>
            <person name="Yuan Y."/>
        </authorList>
    </citation>
    <scope>NUCLEOTIDE SEQUENCE</scope>
    <source>
        <strain evidence="2">TUT19-bin139</strain>
    </source>
</reference>
<evidence type="ECO:0000313" key="2">
    <source>
        <dbReference type="EMBL" id="MBX8644887.1"/>
    </source>
</evidence>
<dbReference type="Pfam" id="PF02697">
    <property type="entry name" value="VAPB_antitox"/>
    <property type="match status" value="1"/>
</dbReference>
<evidence type="ECO:0000256" key="1">
    <source>
        <dbReference type="ARBA" id="ARBA00022649"/>
    </source>
</evidence>
<sequence>MVKIISISDDTYQELTKRKAGRSFSETIRELLQKEKVKGDPKAVSRFWGTFRDLDAVSLKKEIDEGRARSPSRKTRRL</sequence>
<proteinExistence type="predicted"/>
<accession>A0A8J7YUS5</accession>
<protein>
    <submittedName>
        <fullName evidence="2">Antitoxin VapB family protein</fullName>
    </submittedName>
</protein>
<gene>
    <name evidence="2" type="ORF">KIY12_09255</name>
</gene>
<keyword evidence="1" id="KW-1277">Toxin-antitoxin system</keyword>
<dbReference type="Proteomes" id="UP000750197">
    <property type="component" value="Unassembled WGS sequence"/>
</dbReference>
<evidence type="ECO:0000313" key="3">
    <source>
        <dbReference type="Proteomes" id="UP000750197"/>
    </source>
</evidence>
<organism evidence="2 3">
    <name type="scientific">Candidatus Sysuiplasma superficiale</name>
    <dbReference type="NCBI Taxonomy" id="2823368"/>
    <lineage>
        <taxon>Archaea</taxon>
        <taxon>Methanobacteriati</taxon>
        <taxon>Thermoplasmatota</taxon>
        <taxon>Thermoplasmata</taxon>
        <taxon>Candidatus Sysuiplasmatales</taxon>
        <taxon>Candidatus Sysuiplasmataceae</taxon>
        <taxon>Candidatus Sysuiplasma</taxon>
    </lineage>
</organism>
<dbReference type="AlphaFoldDB" id="A0A8J7YUS5"/>